<gene>
    <name evidence="2" type="ORF">AOQ84DRAFT_221043</name>
</gene>
<dbReference type="Proteomes" id="UP000250140">
    <property type="component" value="Unassembled WGS sequence"/>
</dbReference>
<accession>A0A8E2F2S7</accession>
<sequence length="253" mass="27422">MTAEVPEQRLLAHQKLREDSGWSRRNYFDLHMDLPERVLAVEQPEATHQEQRKNCQSTLTLPGTEPARDSLLGGVLPQRGVVLGGFCCKRMPPSSLVNLADAVANCVATLHSSNPFKARPAPPLHHLLPPHLLLTPPRPIDRAGQPGLLLSVDRVKPSAHFLPCHSLPNPVSTLYPFSACFVFSGGALCARLCSTAASSRLVQPRNIHHILIHGTWIVNTNLTVQGQQIAALPLAVQSAISTQLADRVAASIS</sequence>
<keyword evidence="3" id="KW-1185">Reference proteome</keyword>
<evidence type="ECO:0000256" key="1">
    <source>
        <dbReference type="SAM" id="MobiDB-lite"/>
    </source>
</evidence>
<evidence type="ECO:0000313" key="3">
    <source>
        <dbReference type="Proteomes" id="UP000250140"/>
    </source>
</evidence>
<organism evidence="2 3">
    <name type="scientific">Glonium stellatum</name>
    <dbReference type="NCBI Taxonomy" id="574774"/>
    <lineage>
        <taxon>Eukaryota</taxon>
        <taxon>Fungi</taxon>
        <taxon>Dikarya</taxon>
        <taxon>Ascomycota</taxon>
        <taxon>Pezizomycotina</taxon>
        <taxon>Dothideomycetes</taxon>
        <taxon>Pleosporomycetidae</taxon>
        <taxon>Gloniales</taxon>
        <taxon>Gloniaceae</taxon>
        <taxon>Glonium</taxon>
    </lineage>
</organism>
<feature type="region of interest" description="Disordered" evidence="1">
    <location>
        <begin position="44"/>
        <end position="72"/>
    </location>
</feature>
<dbReference type="AlphaFoldDB" id="A0A8E2F2S7"/>
<evidence type="ECO:0000313" key="2">
    <source>
        <dbReference type="EMBL" id="OCL09240.1"/>
    </source>
</evidence>
<proteinExistence type="predicted"/>
<dbReference type="EMBL" id="KV749478">
    <property type="protein sequence ID" value="OCL09240.1"/>
    <property type="molecule type" value="Genomic_DNA"/>
</dbReference>
<name>A0A8E2F2S7_9PEZI</name>
<reference evidence="2 3" key="1">
    <citation type="journal article" date="2016" name="Nat. Commun.">
        <title>Ectomycorrhizal ecology is imprinted in the genome of the dominant symbiotic fungus Cenococcum geophilum.</title>
        <authorList>
            <consortium name="DOE Joint Genome Institute"/>
            <person name="Peter M."/>
            <person name="Kohler A."/>
            <person name="Ohm R.A."/>
            <person name="Kuo A."/>
            <person name="Krutzmann J."/>
            <person name="Morin E."/>
            <person name="Arend M."/>
            <person name="Barry K.W."/>
            <person name="Binder M."/>
            <person name="Choi C."/>
            <person name="Clum A."/>
            <person name="Copeland A."/>
            <person name="Grisel N."/>
            <person name="Haridas S."/>
            <person name="Kipfer T."/>
            <person name="LaButti K."/>
            <person name="Lindquist E."/>
            <person name="Lipzen A."/>
            <person name="Maire R."/>
            <person name="Meier B."/>
            <person name="Mihaltcheva S."/>
            <person name="Molinier V."/>
            <person name="Murat C."/>
            <person name="Poggeler S."/>
            <person name="Quandt C.A."/>
            <person name="Sperisen C."/>
            <person name="Tritt A."/>
            <person name="Tisserant E."/>
            <person name="Crous P.W."/>
            <person name="Henrissat B."/>
            <person name="Nehls U."/>
            <person name="Egli S."/>
            <person name="Spatafora J.W."/>
            <person name="Grigoriev I.V."/>
            <person name="Martin F.M."/>
        </authorList>
    </citation>
    <scope>NUCLEOTIDE SEQUENCE [LARGE SCALE GENOMIC DNA]</scope>
    <source>
        <strain evidence="2 3">CBS 207.34</strain>
    </source>
</reference>
<protein>
    <submittedName>
        <fullName evidence="2">Uncharacterized protein</fullName>
    </submittedName>
</protein>